<dbReference type="RefSeq" id="WP_204007932.1">
    <property type="nucleotide sequence ID" value="NZ_BOPG01000077.1"/>
</dbReference>
<evidence type="ECO:0000313" key="2">
    <source>
        <dbReference type="Proteomes" id="UP000612585"/>
    </source>
</evidence>
<keyword evidence="2" id="KW-1185">Reference proteome</keyword>
<name>A0A8J3ZE47_9ACTN</name>
<protein>
    <recommendedName>
        <fullName evidence="3">Leucine rich repeat variant</fullName>
    </recommendedName>
</protein>
<proteinExistence type="predicted"/>
<reference evidence="1" key="1">
    <citation type="submission" date="2021-01" db="EMBL/GenBank/DDBJ databases">
        <title>Whole genome shotgun sequence of Virgisporangium aurantiacum NBRC 16421.</title>
        <authorList>
            <person name="Komaki H."/>
            <person name="Tamura T."/>
        </authorList>
    </citation>
    <scope>NUCLEOTIDE SEQUENCE</scope>
    <source>
        <strain evidence="1">NBRC 16421</strain>
    </source>
</reference>
<dbReference type="Proteomes" id="UP000612585">
    <property type="component" value="Unassembled WGS sequence"/>
</dbReference>
<gene>
    <name evidence="1" type="ORF">Vau01_098580</name>
</gene>
<dbReference type="AlphaFoldDB" id="A0A8J3ZE47"/>
<evidence type="ECO:0000313" key="1">
    <source>
        <dbReference type="EMBL" id="GIJ62342.1"/>
    </source>
</evidence>
<sequence length="473" mass="53963">MTDHYWIAPALAANPSTPEDLVLCLAGTHEEQTQLALIKARRYLPMSLPLATVLSDSPHPKVRCELAICTYLPDEVITKLAADSDRRVRLHVVIRPEEVVVPLHRPRLARYAPDEAYAILARDEDRFIQRELLDSRDVPVEIKRELAQHAHLRDRVLLQYGQEADALAAYERMVADGDFTVRRVALTNDRFRPPARLIPHLLGDDDNRLEAIRRIPLSVELARSLVADADPRVRQAVAVNPDLSRDLLDVLAADPDLDVRWALIHRPHIPMEVLDAIEHELDPRTRTYPVEWLWEQRHNRALVAEYARSRHVVYRRTVARMPDLAAELVEHLATDEDYAVRLMLAERSGDLVPVDVLVEMLLTWDGYSVYELARNPRIPDAVVDQLSRSEQVRHRWLAHYSGRLTEEQRTRLAHDPDTKLAAAANPLPPPTLDQLRQQLNDPSSDVRAAAASHPDLSSELIHELLRRARIPPD</sequence>
<evidence type="ECO:0008006" key="3">
    <source>
        <dbReference type="Google" id="ProtNLM"/>
    </source>
</evidence>
<comment type="caution">
    <text evidence="1">The sequence shown here is derived from an EMBL/GenBank/DDBJ whole genome shotgun (WGS) entry which is preliminary data.</text>
</comment>
<organism evidence="1 2">
    <name type="scientific">Virgisporangium aurantiacum</name>
    <dbReference type="NCBI Taxonomy" id="175570"/>
    <lineage>
        <taxon>Bacteria</taxon>
        <taxon>Bacillati</taxon>
        <taxon>Actinomycetota</taxon>
        <taxon>Actinomycetes</taxon>
        <taxon>Micromonosporales</taxon>
        <taxon>Micromonosporaceae</taxon>
        <taxon>Virgisporangium</taxon>
    </lineage>
</organism>
<accession>A0A8J3ZE47</accession>
<dbReference type="Gene3D" id="1.25.10.10">
    <property type="entry name" value="Leucine-rich Repeat Variant"/>
    <property type="match status" value="2"/>
</dbReference>
<dbReference type="EMBL" id="BOPG01000077">
    <property type="protein sequence ID" value="GIJ62342.1"/>
    <property type="molecule type" value="Genomic_DNA"/>
</dbReference>
<dbReference type="InterPro" id="IPR011989">
    <property type="entry name" value="ARM-like"/>
</dbReference>